<organism evidence="3">
    <name type="scientific">Siphoviridae sp. ct91l7</name>
    <dbReference type="NCBI Taxonomy" id="2826173"/>
    <lineage>
        <taxon>Viruses</taxon>
        <taxon>Duplodnaviria</taxon>
        <taxon>Heunggongvirae</taxon>
        <taxon>Uroviricota</taxon>
        <taxon>Caudoviricetes</taxon>
    </lineage>
</organism>
<evidence type="ECO:0000313" key="3">
    <source>
        <dbReference type="EMBL" id="DAD86827.1"/>
    </source>
</evidence>
<dbReference type="PROSITE" id="PS50943">
    <property type="entry name" value="HTH_CROC1"/>
    <property type="match status" value="1"/>
</dbReference>
<feature type="domain" description="HTH cro/C1-type" evidence="2">
    <location>
        <begin position="49"/>
        <end position="102"/>
    </location>
</feature>
<feature type="transmembrane region" description="Helical" evidence="1">
    <location>
        <begin position="142"/>
        <end position="162"/>
    </location>
</feature>
<sequence length="188" mass="21296">MDMAKNGKARQKRNWRIQKWKKATPKMEKGREMGIFEDNNRKYADAFTRMREKRGISLQDVSKRSGIAASTLTRTLQGTTGTPMATYEILVTKGLGATMHEFVDEIYGAVPQEAEEPTQRYTNAVRLLLAEKDRRIQHLGKWLRWAVVYSVSVTGILIGLFLCDVLNPAVGWLRRHAEAAQGMKGSIL</sequence>
<accession>A0A8S5MY60</accession>
<dbReference type="Gene3D" id="1.10.260.40">
    <property type="entry name" value="lambda repressor-like DNA-binding domains"/>
    <property type="match status" value="1"/>
</dbReference>
<protein>
    <submittedName>
        <fullName evidence="3">ComR</fullName>
    </submittedName>
</protein>
<dbReference type="SUPFAM" id="SSF47413">
    <property type="entry name" value="lambda repressor-like DNA-binding domains"/>
    <property type="match status" value="1"/>
</dbReference>
<dbReference type="Pfam" id="PF13560">
    <property type="entry name" value="HTH_31"/>
    <property type="match status" value="1"/>
</dbReference>
<keyword evidence="1" id="KW-0812">Transmembrane</keyword>
<keyword evidence="1" id="KW-0472">Membrane</keyword>
<dbReference type="EMBL" id="BK015008">
    <property type="protein sequence ID" value="DAD86827.1"/>
    <property type="molecule type" value="Genomic_DNA"/>
</dbReference>
<keyword evidence="1" id="KW-1133">Transmembrane helix</keyword>
<dbReference type="GO" id="GO:0003677">
    <property type="term" value="F:DNA binding"/>
    <property type="evidence" value="ECO:0007669"/>
    <property type="project" value="InterPro"/>
</dbReference>
<proteinExistence type="predicted"/>
<evidence type="ECO:0000259" key="2">
    <source>
        <dbReference type="PROSITE" id="PS50943"/>
    </source>
</evidence>
<dbReference type="CDD" id="cd00093">
    <property type="entry name" value="HTH_XRE"/>
    <property type="match status" value="1"/>
</dbReference>
<dbReference type="InterPro" id="IPR010982">
    <property type="entry name" value="Lambda_DNA-bd_dom_sf"/>
</dbReference>
<reference evidence="3" key="1">
    <citation type="journal article" date="2021" name="Proc. Natl. Acad. Sci. U.S.A.">
        <title>A Catalog of Tens of Thousands of Viruses from Human Metagenomes Reveals Hidden Associations with Chronic Diseases.</title>
        <authorList>
            <person name="Tisza M.J."/>
            <person name="Buck C.B."/>
        </authorList>
    </citation>
    <scope>NUCLEOTIDE SEQUENCE</scope>
    <source>
        <strain evidence="3">Ct91l7</strain>
    </source>
</reference>
<evidence type="ECO:0000256" key="1">
    <source>
        <dbReference type="SAM" id="Phobius"/>
    </source>
</evidence>
<name>A0A8S5MY60_9CAUD</name>
<dbReference type="InterPro" id="IPR001387">
    <property type="entry name" value="Cro/C1-type_HTH"/>
</dbReference>